<dbReference type="GO" id="GO:0005743">
    <property type="term" value="C:mitochondrial inner membrane"/>
    <property type="evidence" value="ECO:0007669"/>
    <property type="project" value="UniProtKB-SubCell"/>
</dbReference>
<evidence type="ECO:0000256" key="17">
    <source>
        <dbReference type="ARBA" id="ARBA00023264"/>
    </source>
</evidence>
<evidence type="ECO:0000256" key="3">
    <source>
        <dbReference type="ARBA" id="ARBA00005119"/>
    </source>
</evidence>
<dbReference type="GO" id="GO:0016024">
    <property type="term" value="P:CDP-diacylglycerol biosynthetic process"/>
    <property type="evidence" value="ECO:0007669"/>
    <property type="project" value="UniProtKB-UniPathway"/>
</dbReference>
<dbReference type="GO" id="GO:0032049">
    <property type="term" value="P:cardiolipin biosynthetic process"/>
    <property type="evidence" value="ECO:0007669"/>
    <property type="project" value="InterPro"/>
</dbReference>
<feature type="compositionally biased region" description="Basic and acidic residues" evidence="19">
    <location>
        <begin position="393"/>
        <end position="403"/>
    </location>
</feature>
<name>A0A2C6KK21_9APIC</name>
<keyword evidence="14" id="KW-0496">Mitochondrion</keyword>
<keyword evidence="10" id="KW-0548">Nucleotidyltransferase</keyword>
<accession>A0A2C6KK21</accession>
<evidence type="ECO:0000256" key="7">
    <source>
        <dbReference type="ARBA" id="ARBA00018337"/>
    </source>
</evidence>
<dbReference type="UniPathway" id="UPA00557">
    <property type="reaction ID" value="UER00614"/>
</dbReference>
<evidence type="ECO:0000256" key="1">
    <source>
        <dbReference type="ARBA" id="ARBA00001946"/>
    </source>
</evidence>
<comment type="caution">
    <text evidence="20">The sequence shown here is derived from an EMBL/GenBank/DDBJ whole genome shotgun (WGS) entry which is preliminary data.</text>
</comment>
<evidence type="ECO:0000256" key="15">
    <source>
        <dbReference type="ARBA" id="ARBA00023136"/>
    </source>
</evidence>
<keyword evidence="13" id="KW-0443">Lipid metabolism</keyword>
<evidence type="ECO:0000256" key="19">
    <source>
        <dbReference type="SAM" id="MobiDB-lite"/>
    </source>
</evidence>
<dbReference type="GO" id="GO:0004605">
    <property type="term" value="F:phosphatidate cytidylyltransferase activity"/>
    <property type="evidence" value="ECO:0007669"/>
    <property type="project" value="UniProtKB-EC"/>
</dbReference>
<sequence length="517" mass="56834">MEQQPFSPVVRYGDSSFPSFPWDAFPPQAQWVIAYGSAFFSQKSPLTPCSSSSSLGHPPTSSPPHSKLESTTLAPSPTESFNVTGHRKPLAPPGACTSSSSDNSTASPFSLFTSCSSLPVASAVLPPAVANSASLSLCRDYLVLVPRQSIEAFHEVNLRMHSNHYAWPFRLLGPSATSAFQRLGRGVEVFYNPLVRLHEGGEVVKYGVTSIEDFCTELQEWSSLFFSGRLHKPVHILSRHNKLPVTQAPFYEAIQLNRLNALRTAVLLQEKPVFSFRQLLYAICGLSYKGDIRMAFVENPRKLSNLVSGQTTDLFSIYSPLLSRIPELRLIHTPSGGVLPGQGPWNTLDSPVPPSPLASRYGGGCRAPAPRSDCASISHPPPATLHSKTPSRLSERVRTKSRNDGPLGDGRWAASDWREEILNDRLLVEIQGCEQNDLKRWRAFRRSLCDKLPPRIRELARRQSRMHGYNGSPSAADVSAALISVVRRSSAISACKNMATAGLFRTVIYGLQKLSKR</sequence>
<keyword evidence="8" id="KW-0444">Lipid biosynthesis</keyword>
<comment type="pathway">
    <text evidence="4">Lipid metabolism.</text>
</comment>
<evidence type="ECO:0000256" key="2">
    <source>
        <dbReference type="ARBA" id="ARBA00004443"/>
    </source>
</evidence>
<dbReference type="VEuPathDB" id="ToxoDB:CSUI_005309"/>
<keyword evidence="11" id="KW-0999">Mitochondrion inner membrane</keyword>
<organism evidence="20 21">
    <name type="scientific">Cystoisospora suis</name>
    <dbReference type="NCBI Taxonomy" id="483139"/>
    <lineage>
        <taxon>Eukaryota</taxon>
        <taxon>Sar</taxon>
        <taxon>Alveolata</taxon>
        <taxon>Apicomplexa</taxon>
        <taxon>Conoidasida</taxon>
        <taxon>Coccidia</taxon>
        <taxon>Eucoccidiorida</taxon>
        <taxon>Eimeriorina</taxon>
        <taxon>Sarcocystidae</taxon>
        <taxon>Cystoisospora</taxon>
    </lineage>
</organism>
<comment type="subcellular location">
    <subcellularLocation>
        <location evidence="2">Mitochondrion inner membrane</location>
        <topology evidence="2">Peripheral membrane protein</topology>
        <orientation evidence="2">Matrix side</orientation>
    </subcellularLocation>
</comment>
<keyword evidence="21" id="KW-1185">Reference proteome</keyword>
<feature type="region of interest" description="Disordered" evidence="19">
    <location>
        <begin position="50"/>
        <end position="99"/>
    </location>
</feature>
<dbReference type="PANTHER" id="PTHR13619">
    <property type="entry name" value="PHOSPHATIDATE CYTIDYLYLTRANSFERASE, MITOCHONDRIAL"/>
    <property type="match status" value="1"/>
</dbReference>
<dbReference type="OrthoDB" id="341477at2759"/>
<evidence type="ECO:0000256" key="6">
    <source>
        <dbReference type="ARBA" id="ARBA00012487"/>
    </source>
</evidence>
<reference evidence="20 21" key="1">
    <citation type="journal article" date="2017" name="Int. J. Parasitol.">
        <title>The genome of the protozoan parasite Cystoisospora suis and a reverse vaccinology approach to identify vaccine candidates.</title>
        <authorList>
            <person name="Palmieri N."/>
            <person name="Shrestha A."/>
            <person name="Ruttkowski B."/>
            <person name="Beck T."/>
            <person name="Vogl C."/>
            <person name="Tomley F."/>
            <person name="Blake D.P."/>
            <person name="Joachim A."/>
        </authorList>
    </citation>
    <scope>NUCLEOTIDE SEQUENCE [LARGE SCALE GENOMIC DNA]</scope>
    <source>
        <strain evidence="20 21">Wien I</strain>
    </source>
</reference>
<dbReference type="GeneID" id="94428697"/>
<keyword evidence="15" id="KW-0472">Membrane</keyword>
<dbReference type="EC" id="2.7.7.41" evidence="6"/>
<protein>
    <recommendedName>
        <fullName evidence="7">Phosphatidate cytidylyltransferase, mitochondrial</fullName>
        <ecNumber evidence="6">2.7.7.41</ecNumber>
    </recommendedName>
    <alternativeName>
        <fullName evidence="18">CDP-diacylglycerol synthase</fullName>
    </alternativeName>
</protein>
<evidence type="ECO:0000256" key="12">
    <source>
        <dbReference type="ARBA" id="ARBA00022842"/>
    </source>
</evidence>
<keyword evidence="12" id="KW-0460">Magnesium</keyword>
<dbReference type="AlphaFoldDB" id="A0A2C6KK21"/>
<evidence type="ECO:0000313" key="20">
    <source>
        <dbReference type="EMBL" id="PHJ20850.1"/>
    </source>
</evidence>
<comment type="pathway">
    <text evidence="3">Phospholipid metabolism; CDP-diacylglycerol biosynthesis; CDP-diacylglycerol from sn-glycerol 3-phosphate: step 3/3.</text>
</comment>
<evidence type="ECO:0000313" key="21">
    <source>
        <dbReference type="Proteomes" id="UP000221165"/>
    </source>
</evidence>
<evidence type="ECO:0000256" key="16">
    <source>
        <dbReference type="ARBA" id="ARBA00023209"/>
    </source>
</evidence>
<evidence type="ECO:0000256" key="11">
    <source>
        <dbReference type="ARBA" id="ARBA00022792"/>
    </source>
</evidence>
<evidence type="ECO:0000256" key="13">
    <source>
        <dbReference type="ARBA" id="ARBA00023098"/>
    </source>
</evidence>
<feature type="compositionally biased region" description="Low complexity" evidence="19">
    <location>
        <begin position="50"/>
        <end position="65"/>
    </location>
</feature>
<proteinExistence type="inferred from homology"/>
<dbReference type="InterPro" id="IPR015222">
    <property type="entry name" value="Tam41"/>
</dbReference>
<evidence type="ECO:0000256" key="18">
    <source>
        <dbReference type="ARBA" id="ARBA00029893"/>
    </source>
</evidence>
<evidence type="ECO:0000256" key="9">
    <source>
        <dbReference type="ARBA" id="ARBA00022679"/>
    </source>
</evidence>
<keyword evidence="9" id="KW-0808">Transferase</keyword>
<dbReference type="EMBL" id="MIGC01002571">
    <property type="protein sequence ID" value="PHJ20850.1"/>
    <property type="molecule type" value="Genomic_DNA"/>
</dbReference>
<keyword evidence="16" id="KW-0594">Phospholipid biosynthesis</keyword>
<evidence type="ECO:0000256" key="8">
    <source>
        <dbReference type="ARBA" id="ARBA00022516"/>
    </source>
</evidence>
<feature type="region of interest" description="Disordered" evidence="19">
    <location>
        <begin position="370"/>
        <end position="409"/>
    </location>
</feature>
<gene>
    <name evidence="20" type="ORF">CSUI_005309</name>
</gene>
<dbReference type="RefSeq" id="XP_067922535.1">
    <property type="nucleotide sequence ID" value="XM_068065486.1"/>
</dbReference>
<keyword evidence="17" id="KW-1208">Phospholipid metabolism</keyword>
<evidence type="ECO:0000256" key="5">
    <source>
        <dbReference type="ARBA" id="ARBA00005458"/>
    </source>
</evidence>
<comment type="similarity">
    <text evidence="5">Belongs to the TAM41 family.</text>
</comment>
<dbReference type="Pfam" id="PF09139">
    <property type="entry name" value="Tam41_Mmp37"/>
    <property type="match status" value="1"/>
</dbReference>
<evidence type="ECO:0000256" key="4">
    <source>
        <dbReference type="ARBA" id="ARBA00005189"/>
    </source>
</evidence>
<dbReference type="Proteomes" id="UP000221165">
    <property type="component" value="Unassembled WGS sequence"/>
</dbReference>
<evidence type="ECO:0000256" key="14">
    <source>
        <dbReference type="ARBA" id="ARBA00023128"/>
    </source>
</evidence>
<comment type="cofactor">
    <cofactor evidence="1">
        <name>Mg(2+)</name>
        <dbReference type="ChEBI" id="CHEBI:18420"/>
    </cofactor>
</comment>
<evidence type="ECO:0000256" key="10">
    <source>
        <dbReference type="ARBA" id="ARBA00022695"/>
    </source>
</evidence>
<dbReference type="PANTHER" id="PTHR13619:SF0">
    <property type="entry name" value="PHOSPHATIDATE CYTIDYLYLTRANSFERASE, MITOCHONDRIAL"/>
    <property type="match status" value="1"/>
</dbReference>
<feature type="compositionally biased region" description="Polar residues" evidence="19">
    <location>
        <begin position="69"/>
        <end position="83"/>
    </location>
</feature>